<proteinExistence type="predicted"/>
<feature type="transmembrane region" description="Helical" evidence="2">
    <location>
        <begin position="419"/>
        <end position="441"/>
    </location>
</feature>
<evidence type="ECO:0000256" key="2">
    <source>
        <dbReference type="SAM" id="Phobius"/>
    </source>
</evidence>
<evidence type="ECO:0000313" key="4">
    <source>
        <dbReference type="Proteomes" id="UP000664203"/>
    </source>
</evidence>
<dbReference type="PANTHER" id="PTHR35394:SF5">
    <property type="entry name" value="DUF3176 DOMAIN-CONTAINING PROTEIN"/>
    <property type="match status" value="1"/>
</dbReference>
<feature type="region of interest" description="Disordered" evidence="1">
    <location>
        <begin position="1"/>
        <end position="32"/>
    </location>
</feature>
<reference evidence="3" key="1">
    <citation type="submission" date="2021-03" db="EMBL/GenBank/DDBJ databases">
        <authorList>
            <person name="Tagirdzhanova G."/>
        </authorList>
    </citation>
    <scope>NUCLEOTIDE SEQUENCE</scope>
</reference>
<evidence type="ECO:0000313" key="3">
    <source>
        <dbReference type="EMBL" id="CAF9943553.1"/>
    </source>
</evidence>
<keyword evidence="4" id="KW-1185">Reference proteome</keyword>
<dbReference type="EMBL" id="CAJPDR010001101">
    <property type="protein sequence ID" value="CAF9943553.1"/>
    <property type="molecule type" value="Genomic_DNA"/>
</dbReference>
<dbReference type="Proteomes" id="UP000664203">
    <property type="component" value="Unassembled WGS sequence"/>
</dbReference>
<evidence type="ECO:0000256" key="1">
    <source>
        <dbReference type="SAM" id="MobiDB-lite"/>
    </source>
</evidence>
<organism evidence="3 4">
    <name type="scientific">Alectoria fallacina</name>
    <dbReference type="NCBI Taxonomy" id="1903189"/>
    <lineage>
        <taxon>Eukaryota</taxon>
        <taxon>Fungi</taxon>
        <taxon>Dikarya</taxon>
        <taxon>Ascomycota</taxon>
        <taxon>Pezizomycotina</taxon>
        <taxon>Lecanoromycetes</taxon>
        <taxon>OSLEUM clade</taxon>
        <taxon>Lecanoromycetidae</taxon>
        <taxon>Lecanorales</taxon>
        <taxon>Lecanorineae</taxon>
        <taxon>Parmeliaceae</taxon>
        <taxon>Alectoria</taxon>
    </lineage>
</organism>
<keyword evidence="2" id="KW-0472">Membrane</keyword>
<name>A0A8H3JAR8_9LECA</name>
<protein>
    <submittedName>
        <fullName evidence="3">Uncharacterized protein</fullName>
    </submittedName>
</protein>
<gene>
    <name evidence="3" type="ORF">ALECFALPRED_000650</name>
</gene>
<dbReference type="Pfam" id="PF11374">
    <property type="entry name" value="DUF3176"/>
    <property type="match status" value="1"/>
</dbReference>
<dbReference type="InterPro" id="IPR021514">
    <property type="entry name" value="DUF3176"/>
</dbReference>
<keyword evidence="2" id="KW-0812">Transmembrane</keyword>
<feature type="transmembrane region" description="Helical" evidence="2">
    <location>
        <begin position="42"/>
        <end position="65"/>
    </location>
</feature>
<dbReference type="OrthoDB" id="5242705at2759"/>
<sequence>MSSSHRSTRPSLGKEKPLPKKPRTPPSKRPLRSAWRSLKQHVWWPIEIACWVASLTLFLVIMAILGSFDGRQSPTLKYGITLNTIVSILATLGTFMLMIPVAAALGQMKWIWFMQERPLNEWDGMAEGSMMSAVLSPIYANSAVSYAVTPDCETGNCSWPSQGSSYETLAICSACTEVTHELISNASGHYLPYGFSLVLNASETTETPLMNITALRTGTMYTSQDWLNDLPDDPNEVYYASSVYWNNSLGAVYAFSIIAHAISPVAAECLFQFCVQSMVANSSNGVFQERVLSQRPVNYSSWFDTGLAPPAGSFGPSFDALMALSDFLTQTLSGWVYGPSQTPKSTVVTPAVQQHPNWWSSSEMVAIYRSFLLNPAASINELATMMGQSMTVNMRTRPENTVVVQGTAFQGLSVVRVDWAWISMPIALLALALLLLVLTVCSTRKHRLEGWRNDALAVLLHGIDPDVRQRMGPLNKLKNMEEAAEETTLVLGLERGSWRLGRP</sequence>
<dbReference type="PANTHER" id="PTHR35394">
    <property type="entry name" value="DUF3176 DOMAIN-CONTAINING PROTEIN"/>
    <property type="match status" value="1"/>
</dbReference>
<feature type="transmembrane region" description="Helical" evidence="2">
    <location>
        <begin position="85"/>
        <end position="105"/>
    </location>
</feature>
<comment type="caution">
    <text evidence="3">The sequence shown here is derived from an EMBL/GenBank/DDBJ whole genome shotgun (WGS) entry which is preliminary data.</text>
</comment>
<dbReference type="AlphaFoldDB" id="A0A8H3JAR8"/>
<accession>A0A8H3JAR8</accession>
<keyword evidence="2" id="KW-1133">Transmembrane helix</keyword>